<dbReference type="Gene3D" id="3.30.1360.150">
    <property type="match status" value="1"/>
</dbReference>
<dbReference type="InterPro" id="IPR002591">
    <property type="entry name" value="Phosphodiest/P_Trfase"/>
</dbReference>
<dbReference type="InterPro" id="IPR017850">
    <property type="entry name" value="Alkaline_phosphatase_core_sf"/>
</dbReference>
<feature type="signal peptide" evidence="4">
    <location>
        <begin position="1"/>
        <end position="18"/>
    </location>
</feature>
<evidence type="ECO:0000313" key="5">
    <source>
        <dbReference type="EMBL" id="GAA4437064.1"/>
    </source>
</evidence>
<dbReference type="InterPro" id="IPR026263">
    <property type="entry name" value="Alkaline_phosphatase_prok"/>
</dbReference>
<dbReference type="CDD" id="cd16016">
    <property type="entry name" value="AP-SPAP"/>
    <property type="match status" value="1"/>
</dbReference>
<dbReference type="RefSeq" id="WP_345027810.1">
    <property type="nucleotide sequence ID" value="NZ_BAABEY010000016.1"/>
</dbReference>
<accession>A0ABP8LW32</accession>
<dbReference type="PANTHER" id="PTHR10151:SF120">
    <property type="entry name" value="BIS(5'-ADENOSYL)-TRIPHOSPHATASE"/>
    <property type="match status" value="1"/>
</dbReference>
<keyword evidence="6" id="KW-1185">Reference proteome</keyword>
<organism evidence="5 6">
    <name type="scientific">Ravibacter arvi</name>
    <dbReference type="NCBI Taxonomy" id="2051041"/>
    <lineage>
        <taxon>Bacteria</taxon>
        <taxon>Pseudomonadati</taxon>
        <taxon>Bacteroidota</taxon>
        <taxon>Cytophagia</taxon>
        <taxon>Cytophagales</taxon>
        <taxon>Spirosomataceae</taxon>
        <taxon>Ravibacter</taxon>
    </lineage>
</organism>
<dbReference type="NCBIfam" id="NF042991">
    <property type="entry name" value="alk_phos_PafA"/>
    <property type="match status" value="1"/>
</dbReference>
<protein>
    <submittedName>
        <fullName evidence="5">Alkaline phosphatase family protein</fullName>
    </submittedName>
</protein>
<dbReference type="Pfam" id="PF01663">
    <property type="entry name" value="Phosphodiest"/>
    <property type="match status" value="1"/>
</dbReference>
<dbReference type="Gene3D" id="3.40.720.10">
    <property type="entry name" value="Alkaline Phosphatase, subunit A"/>
    <property type="match status" value="1"/>
</dbReference>
<evidence type="ECO:0000256" key="3">
    <source>
        <dbReference type="ARBA" id="ARBA00022729"/>
    </source>
</evidence>
<evidence type="ECO:0000313" key="6">
    <source>
        <dbReference type="Proteomes" id="UP001501508"/>
    </source>
</evidence>
<feature type="chain" id="PRO_5047084231" evidence="4">
    <location>
        <begin position="19"/>
        <end position="549"/>
    </location>
</feature>
<dbReference type="SUPFAM" id="SSF53649">
    <property type="entry name" value="Alkaline phosphatase-like"/>
    <property type="match status" value="1"/>
</dbReference>
<keyword evidence="2" id="KW-0479">Metal-binding</keyword>
<dbReference type="PIRSF" id="PIRSF031924">
    <property type="entry name" value="Pi-irrepressible_AP"/>
    <property type="match status" value="1"/>
</dbReference>
<keyword evidence="3 4" id="KW-0732">Signal</keyword>
<keyword evidence="1" id="KW-0597">Phosphoprotein</keyword>
<dbReference type="PANTHER" id="PTHR10151">
    <property type="entry name" value="ECTONUCLEOTIDE PYROPHOSPHATASE/PHOSPHODIESTERASE"/>
    <property type="match status" value="1"/>
</dbReference>
<evidence type="ECO:0000256" key="4">
    <source>
        <dbReference type="SAM" id="SignalP"/>
    </source>
</evidence>
<gene>
    <name evidence="5" type="ORF">GCM10023091_15840</name>
</gene>
<reference evidence="6" key="1">
    <citation type="journal article" date="2019" name="Int. J. Syst. Evol. Microbiol.">
        <title>The Global Catalogue of Microorganisms (GCM) 10K type strain sequencing project: providing services to taxonomists for standard genome sequencing and annotation.</title>
        <authorList>
            <consortium name="The Broad Institute Genomics Platform"/>
            <consortium name="The Broad Institute Genome Sequencing Center for Infectious Disease"/>
            <person name="Wu L."/>
            <person name="Ma J."/>
        </authorList>
    </citation>
    <scope>NUCLEOTIDE SEQUENCE [LARGE SCALE GENOMIC DNA]</scope>
    <source>
        <strain evidence="6">JCM 31920</strain>
    </source>
</reference>
<name>A0ABP8LW32_9BACT</name>
<sequence>MRKKILLLLFLSAGLVSAQPKNNPAPASGDVPRPKLVVGIIVDQMRYDYFYRYYEKYGKGGIKRFLRDGFTARNNHYHYALTVTAPGHASVYTGSAPAIHGIVGNDWYDPITKRAVYCVEDSTVTVVGSNSEGAGKMSPRNLLVSTIPDQLKVATNFRSRTIGISIKNRGAILPAGHTADAAYWFDSKTGNFITSTFYMKELPGWVKEYNDKKYPSQYAQKGWETLLPIEQYEESTADDQAWERKNTGEEKPVFPHALAGISGNVFGTVSSTPWGNTMVKDMGLAAIKNEKLGKNKFTDFLALSFSATDAVGHQYGPNSIEAEDVYLRLDRDFEEIFNFLDGWVGKENYTVFLSADHGVMEVPAFWNSKKLPAGTMSESSIVKTVKSAMKEAFGEGDFLRAAENYQIYLNHEEMDKRGISQDAVAKVIKKALISDPAIADILNLKNLNNEQLTDYQLGLYKNLVNVKRSGDLQIVPRPGWFPGSGMGTTHGSPYNYDTHVPFAMFGWGVKKGETLRRTYVADIAPTIAALLHTLPPNGSIGNPVVEALK</sequence>
<comment type="caution">
    <text evidence="5">The sequence shown here is derived from an EMBL/GenBank/DDBJ whole genome shotgun (WGS) entry which is preliminary data.</text>
</comment>
<evidence type="ECO:0000256" key="2">
    <source>
        <dbReference type="ARBA" id="ARBA00022723"/>
    </source>
</evidence>
<evidence type="ECO:0000256" key="1">
    <source>
        <dbReference type="ARBA" id="ARBA00022553"/>
    </source>
</evidence>
<proteinExistence type="predicted"/>
<dbReference type="Proteomes" id="UP001501508">
    <property type="component" value="Unassembled WGS sequence"/>
</dbReference>
<dbReference type="EMBL" id="BAABEY010000016">
    <property type="protein sequence ID" value="GAA4437064.1"/>
    <property type="molecule type" value="Genomic_DNA"/>
</dbReference>